<feature type="chain" id="PRO_5008898466" description="Receptor ligand binding region domain-containing protein" evidence="1">
    <location>
        <begin position="23"/>
        <end position="307"/>
    </location>
</feature>
<proteinExistence type="predicted"/>
<evidence type="ECO:0000256" key="1">
    <source>
        <dbReference type="SAM" id="SignalP"/>
    </source>
</evidence>
<organism evidence="2 3">
    <name type="scientific">Ramazzottius varieornatus</name>
    <name type="common">Water bear</name>
    <name type="synonym">Tardigrade</name>
    <dbReference type="NCBI Taxonomy" id="947166"/>
    <lineage>
        <taxon>Eukaryota</taxon>
        <taxon>Metazoa</taxon>
        <taxon>Ecdysozoa</taxon>
        <taxon>Tardigrada</taxon>
        <taxon>Eutardigrada</taxon>
        <taxon>Parachela</taxon>
        <taxon>Hypsibioidea</taxon>
        <taxon>Ramazzottiidae</taxon>
        <taxon>Ramazzottius</taxon>
    </lineage>
</organism>
<comment type="caution">
    <text evidence="2">The sequence shown here is derived from an EMBL/GenBank/DDBJ whole genome shotgun (WGS) entry which is preliminary data.</text>
</comment>
<sequence length="307" mass="34629">MGSSRQNWKWIIPLMAFVSIKAVSLRPRLNVTVTVFGLSKPYVLSALPYTLPGYLAGLDSISSQYFFSTTTTILTDAKSNNSRNCDELEQYLDLVPQYYYSRPKDGSVFLLLHSGCSEIYELSAMSSGMVTPNPLQSLDVFRNQISSTVIDFPQIHGMLRQVLKYFSWTTIAIVRDDDSMFRTLAEVLGSLNENIHDKLAITTFLLPRNFTDRGQDLLPQVKASARKKTQWVGWDRDENVFGPNFASRSRDHLLPVFLMAEIDKSPTAQSQQQIYIQVIKKGSPDESADYSTQLRKRYAGSAHGLTS</sequence>
<reference evidence="2 3" key="1">
    <citation type="journal article" date="2016" name="Nat. Commun.">
        <title>Extremotolerant tardigrade genome and improved radiotolerance of human cultured cells by tardigrade-unique protein.</title>
        <authorList>
            <person name="Hashimoto T."/>
            <person name="Horikawa D.D."/>
            <person name="Saito Y."/>
            <person name="Kuwahara H."/>
            <person name="Kozuka-Hata H."/>
            <person name="Shin-I T."/>
            <person name="Minakuchi Y."/>
            <person name="Ohishi K."/>
            <person name="Motoyama A."/>
            <person name="Aizu T."/>
            <person name="Enomoto A."/>
            <person name="Kondo K."/>
            <person name="Tanaka S."/>
            <person name="Hara Y."/>
            <person name="Koshikawa S."/>
            <person name="Sagara H."/>
            <person name="Miura T."/>
            <person name="Yokobori S."/>
            <person name="Miyagawa K."/>
            <person name="Suzuki Y."/>
            <person name="Kubo T."/>
            <person name="Oyama M."/>
            <person name="Kohara Y."/>
            <person name="Fujiyama A."/>
            <person name="Arakawa K."/>
            <person name="Katayama T."/>
            <person name="Toyoda A."/>
            <person name="Kunieda T."/>
        </authorList>
    </citation>
    <scope>NUCLEOTIDE SEQUENCE [LARGE SCALE GENOMIC DNA]</scope>
    <source>
        <strain evidence="2 3">YOKOZUNA-1</strain>
    </source>
</reference>
<dbReference type="EMBL" id="BDGG01000007">
    <property type="protein sequence ID" value="GAV01437.1"/>
    <property type="molecule type" value="Genomic_DNA"/>
</dbReference>
<protein>
    <recommendedName>
        <fullName evidence="4">Receptor ligand binding region domain-containing protein</fullName>
    </recommendedName>
</protein>
<keyword evidence="1" id="KW-0732">Signal</keyword>
<evidence type="ECO:0000313" key="3">
    <source>
        <dbReference type="Proteomes" id="UP000186922"/>
    </source>
</evidence>
<dbReference type="Proteomes" id="UP000186922">
    <property type="component" value="Unassembled WGS sequence"/>
</dbReference>
<accession>A0A1D1VIH2</accession>
<keyword evidence="3" id="KW-1185">Reference proteome</keyword>
<name>A0A1D1VIH2_RAMVA</name>
<evidence type="ECO:0000313" key="2">
    <source>
        <dbReference type="EMBL" id="GAV01437.1"/>
    </source>
</evidence>
<gene>
    <name evidence="2" type="primary">RvY_12150-1</name>
    <name evidence="2" type="synonym">RvY_12150.1</name>
    <name evidence="2" type="ORF">RvY_12150</name>
</gene>
<feature type="signal peptide" evidence="1">
    <location>
        <begin position="1"/>
        <end position="22"/>
    </location>
</feature>
<dbReference type="AlphaFoldDB" id="A0A1D1VIH2"/>
<evidence type="ECO:0008006" key="4">
    <source>
        <dbReference type="Google" id="ProtNLM"/>
    </source>
</evidence>